<keyword evidence="2" id="KW-1133">Transmembrane helix</keyword>
<keyword evidence="4" id="KW-1185">Reference proteome</keyword>
<dbReference type="EMBL" id="WJPO01000012">
    <property type="protein sequence ID" value="MRH21169.1"/>
    <property type="molecule type" value="Genomic_DNA"/>
</dbReference>
<feature type="region of interest" description="Disordered" evidence="1">
    <location>
        <begin position="644"/>
        <end position="821"/>
    </location>
</feature>
<proteinExistence type="predicted"/>
<evidence type="ECO:0000256" key="1">
    <source>
        <dbReference type="SAM" id="MobiDB-lite"/>
    </source>
</evidence>
<reference evidence="3 4" key="1">
    <citation type="submission" date="2019-11" db="EMBL/GenBank/DDBJ databases">
        <title>Draft Whole-Genome sequence of the marine photosynthetic bacterium Rhodovulum strictum DSM 11289.</title>
        <authorList>
            <person name="Kyndt J.A."/>
            <person name="Meyer T.E."/>
        </authorList>
    </citation>
    <scope>NUCLEOTIDE SEQUENCE [LARGE SCALE GENOMIC DNA]</scope>
    <source>
        <strain evidence="3 4">DSM 11289</strain>
    </source>
</reference>
<protein>
    <submittedName>
        <fullName evidence="3">TIGR02302 family protein</fullName>
    </submittedName>
</protein>
<dbReference type="Proteomes" id="UP000466730">
    <property type="component" value="Unassembled WGS sequence"/>
</dbReference>
<feature type="compositionally biased region" description="Basic and acidic residues" evidence="1">
    <location>
        <begin position="695"/>
        <end position="709"/>
    </location>
</feature>
<dbReference type="InterPro" id="IPR012683">
    <property type="entry name" value="CHP02302_TM"/>
</dbReference>
<accession>A0A844BEZ2</accession>
<evidence type="ECO:0000313" key="3">
    <source>
        <dbReference type="EMBL" id="MRH21169.1"/>
    </source>
</evidence>
<dbReference type="OrthoDB" id="8477685at2"/>
<feature type="transmembrane region" description="Helical" evidence="2">
    <location>
        <begin position="155"/>
        <end position="174"/>
    </location>
</feature>
<feature type="transmembrane region" description="Helical" evidence="2">
    <location>
        <begin position="34"/>
        <end position="54"/>
    </location>
</feature>
<feature type="compositionally biased region" description="Basic and acidic residues" evidence="1">
    <location>
        <begin position="808"/>
        <end position="821"/>
    </location>
</feature>
<evidence type="ECO:0000256" key="2">
    <source>
        <dbReference type="SAM" id="Phobius"/>
    </source>
</evidence>
<keyword evidence="2" id="KW-0472">Membrane</keyword>
<organism evidence="3 4">
    <name type="scientific">Rhodovulum strictum</name>
    <dbReference type="NCBI Taxonomy" id="58314"/>
    <lineage>
        <taxon>Bacteria</taxon>
        <taxon>Pseudomonadati</taxon>
        <taxon>Pseudomonadota</taxon>
        <taxon>Alphaproteobacteria</taxon>
        <taxon>Rhodobacterales</taxon>
        <taxon>Paracoccaceae</taxon>
        <taxon>Rhodovulum</taxon>
    </lineage>
</organism>
<gene>
    <name evidence="3" type="ORF">GH815_09195</name>
</gene>
<dbReference type="NCBIfam" id="TIGR02302">
    <property type="entry name" value="aProt_lowcomp"/>
    <property type="match status" value="1"/>
</dbReference>
<feature type="region of interest" description="Disordered" evidence="1">
    <location>
        <begin position="544"/>
        <end position="564"/>
    </location>
</feature>
<dbReference type="Pfam" id="PF13779">
    <property type="entry name" value="DUF4175"/>
    <property type="match status" value="1"/>
</dbReference>
<evidence type="ECO:0000313" key="4">
    <source>
        <dbReference type="Proteomes" id="UP000466730"/>
    </source>
</evidence>
<sequence length="854" mass="93007">MTEPKTPQGDALNALRWPLRLTRAGMVAERLTRAFWPLASLVLAVAAVLSFGLHEMVSRGWALVVLALAGAAMIAAFAMGLRRFRWPSRAEALDRLDRTLPGRPITALRDHQAVGAGDAASEAVWRVHVARMADRARTARAVPPDLRVAARDPYALRYVALTAFVVALAFGSLWRVASVGDLAGDGGAALAAGPTWEGWIEPPAHTAKPSLYLNEIRAETLSVPHGSRLSLRLYGEVGALELRETVSARPVEGTTPQGADAMAQSFEMVRPGEVAIEGPGGRSWQIVLTPDTPPAIEADGPPEVQANGQMAQGFTARDDYGVVAGRAVVTLDAGAVDRRYGLLPDPDPREPLVLDLPMTITGDRRDFSETLIENLSQHPWAGLPVEMVLIAQDALGQEGTSPPEAMILPGRRFFDPLARAVVEQRRDLLWTRANGAQVAQMLRAVSHEPDGLFRTERAYLQLRVAIRRLEAGVAAGLSAETQDEIAAALWDIAVLIEEGDLSDAAERLRRAQERLSEAMRNGASNEEIAELMRELREAMQDYMRQLSQQQSQDGQQQAQNQQDMQEITGDQLEQMLERLQQLMEEGRMDEAQQLLEMLRQMMENMQITQGQGGQQSPGQQAMEGLAETLRQQQGLSDEAFRGLQDQFNPGQQGQDGQGQQGDGQQFGEGQGQGQGQGQQPGAGGDGGDLGQQLADRQRALQRELDRQREGLPGMGGSPEGEAAREALDRAGRAMGRAEDALRGDDLAGALDNQAEAMEALREGMRNLGEALAQNQQPGQQGQGMGQAQAGGDRRDPLGRDQGAMGRVGTDEEMLRGEDGHGRARQLLDEIRRRSGEQERPEIELDYLRRLLDRF</sequence>
<comment type="caution">
    <text evidence="3">The sequence shown here is derived from an EMBL/GenBank/DDBJ whole genome shotgun (WGS) entry which is preliminary data.</text>
</comment>
<feature type="compositionally biased region" description="Basic and acidic residues" evidence="1">
    <location>
        <begin position="721"/>
        <end position="745"/>
    </location>
</feature>
<feature type="compositionally biased region" description="Gly residues" evidence="1">
    <location>
        <begin position="653"/>
        <end position="689"/>
    </location>
</feature>
<dbReference type="RefSeq" id="WP_153748479.1">
    <property type="nucleotide sequence ID" value="NZ_BAAADI010000027.1"/>
</dbReference>
<name>A0A844BEZ2_9RHOB</name>
<dbReference type="AlphaFoldDB" id="A0A844BEZ2"/>
<feature type="transmembrane region" description="Helical" evidence="2">
    <location>
        <begin position="60"/>
        <end position="81"/>
    </location>
</feature>
<keyword evidence="2" id="KW-0812">Transmembrane</keyword>
<feature type="compositionally biased region" description="Low complexity" evidence="1">
    <location>
        <begin position="772"/>
        <end position="790"/>
    </location>
</feature>